<reference evidence="2 3" key="1">
    <citation type="journal article" date="2019" name="Int. J. Syst. Evol. Microbiol.">
        <title>The Global Catalogue of Microorganisms (GCM) 10K type strain sequencing project: providing services to taxonomists for standard genome sequencing and annotation.</title>
        <authorList>
            <consortium name="The Broad Institute Genomics Platform"/>
            <consortium name="The Broad Institute Genome Sequencing Center for Infectious Disease"/>
            <person name="Wu L."/>
            <person name="Ma J."/>
        </authorList>
    </citation>
    <scope>NUCLEOTIDE SEQUENCE [LARGE SCALE GENOMIC DNA]</scope>
    <source>
        <strain evidence="2 3">JCM 10696</strain>
    </source>
</reference>
<gene>
    <name evidence="2" type="ORF">GCM10009550_75640</name>
</gene>
<keyword evidence="3" id="KW-1185">Reference proteome</keyword>
<protein>
    <recommendedName>
        <fullName evidence="4">ABC-2 type transport system permease protein</fullName>
    </recommendedName>
</protein>
<proteinExistence type="predicted"/>
<dbReference type="EMBL" id="BAAAHH010000062">
    <property type="protein sequence ID" value="GAA0969194.1"/>
    <property type="molecule type" value="Genomic_DNA"/>
</dbReference>
<evidence type="ECO:0000256" key="1">
    <source>
        <dbReference type="SAM" id="Phobius"/>
    </source>
</evidence>
<sequence length="248" mass="25398">MTRIRHVVAAELSKLLSLPSTAVAFAAMVLGPVAVTFLNARNAAYTDPAQAVLSAAPIGTVGAIVLGVVAMSGEYRSGPQESGGGRQITSTLTAMPHRAWLLVAKAIVVVLLVAVAAAFAFLLALVCAHHVLGGGEAGGVPARLFGAAAYWAFTALIALAVTVFTRSGILPLIVLIANGSLVSLSYLLFKVAPAARYLPDLAGIRLFADEDHLAMADALDPVTGGLVMGAWTTGLLAVAALVLHRRDA</sequence>
<feature type="transmembrane region" description="Helical" evidence="1">
    <location>
        <begin position="99"/>
        <end position="132"/>
    </location>
</feature>
<name>A0ABN1S0F2_9ACTN</name>
<keyword evidence="1" id="KW-0472">Membrane</keyword>
<keyword evidence="1" id="KW-1133">Transmembrane helix</keyword>
<keyword evidence="1" id="KW-0812">Transmembrane</keyword>
<feature type="transmembrane region" description="Helical" evidence="1">
    <location>
        <begin position="169"/>
        <end position="189"/>
    </location>
</feature>
<organism evidence="2 3">
    <name type="scientific">Actinocorallia libanotica</name>
    <dbReference type="NCBI Taxonomy" id="46162"/>
    <lineage>
        <taxon>Bacteria</taxon>
        <taxon>Bacillati</taxon>
        <taxon>Actinomycetota</taxon>
        <taxon>Actinomycetes</taxon>
        <taxon>Streptosporangiales</taxon>
        <taxon>Thermomonosporaceae</taxon>
        <taxon>Actinocorallia</taxon>
    </lineage>
</organism>
<feature type="transmembrane region" description="Helical" evidence="1">
    <location>
        <begin position="144"/>
        <end position="164"/>
    </location>
</feature>
<feature type="transmembrane region" description="Helical" evidence="1">
    <location>
        <begin position="21"/>
        <end position="40"/>
    </location>
</feature>
<comment type="caution">
    <text evidence="2">The sequence shown here is derived from an EMBL/GenBank/DDBJ whole genome shotgun (WGS) entry which is preliminary data.</text>
</comment>
<feature type="transmembrane region" description="Helical" evidence="1">
    <location>
        <begin position="222"/>
        <end position="243"/>
    </location>
</feature>
<evidence type="ECO:0000313" key="3">
    <source>
        <dbReference type="Proteomes" id="UP001500665"/>
    </source>
</evidence>
<dbReference type="RefSeq" id="WP_344247434.1">
    <property type="nucleotide sequence ID" value="NZ_BAAAHH010000062.1"/>
</dbReference>
<dbReference type="Proteomes" id="UP001500665">
    <property type="component" value="Unassembled WGS sequence"/>
</dbReference>
<feature type="transmembrane region" description="Helical" evidence="1">
    <location>
        <begin position="52"/>
        <end position="71"/>
    </location>
</feature>
<evidence type="ECO:0000313" key="2">
    <source>
        <dbReference type="EMBL" id="GAA0969194.1"/>
    </source>
</evidence>
<accession>A0ABN1S0F2</accession>
<evidence type="ECO:0008006" key="4">
    <source>
        <dbReference type="Google" id="ProtNLM"/>
    </source>
</evidence>